<dbReference type="HOGENOM" id="CLU_061607_3_0_1"/>
<dbReference type="Proteomes" id="UP000054538">
    <property type="component" value="Unassembled WGS sequence"/>
</dbReference>
<dbReference type="InParanoid" id="A0A0D0D968"/>
<proteinExistence type="predicted"/>
<organism evidence="2 3">
    <name type="scientific">Paxillus rubicundulus Ve08.2h10</name>
    <dbReference type="NCBI Taxonomy" id="930991"/>
    <lineage>
        <taxon>Eukaryota</taxon>
        <taxon>Fungi</taxon>
        <taxon>Dikarya</taxon>
        <taxon>Basidiomycota</taxon>
        <taxon>Agaricomycotina</taxon>
        <taxon>Agaricomycetes</taxon>
        <taxon>Agaricomycetidae</taxon>
        <taxon>Boletales</taxon>
        <taxon>Paxilineae</taxon>
        <taxon>Paxillaceae</taxon>
        <taxon>Paxillus</taxon>
    </lineage>
</organism>
<protein>
    <submittedName>
        <fullName evidence="2">Uncharacterized protein</fullName>
    </submittedName>
</protein>
<gene>
    <name evidence="2" type="ORF">PAXRUDRAFT_168292</name>
</gene>
<name>A0A0D0D968_9AGAM</name>
<evidence type="ECO:0000313" key="2">
    <source>
        <dbReference type="EMBL" id="KIK76954.1"/>
    </source>
</evidence>
<feature type="non-terminal residue" evidence="2">
    <location>
        <position position="1"/>
    </location>
</feature>
<dbReference type="EMBL" id="KN827211">
    <property type="protein sequence ID" value="KIK76954.1"/>
    <property type="molecule type" value="Genomic_DNA"/>
</dbReference>
<feature type="region of interest" description="Disordered" evidence="1">
    <location>
        <begin position="139"/>
        <end position="165"/>
    </location>
</feature>
<reference evidence="2 3" key="1">
    <citation type="submission" date="2014-04" db="EMBL/GenBank/DDBJ databases">
        <authorList>
            <consortium name="DOE Joint Genome Institute"/>
            <person name="Kuo A."/>
            <person name="Kohler A."/>
            <person name="Jargeat P."/>
            <person name="Nagy L.G."/>
            <person name="Floudas D."/>
            <person name="Copeland A."/>
            <person name="Barry K.W."/>
            <person name="Cichocki N."/>
            <person name="Veneault-Fourrey C."/>
            <person name="LaButti K."/>
            <person name="Lindquist E.A."/>
            <person name="Lipzen A."/>
            <person name="Lundell T."/>
            <person name="Morin E."/>
            <person name="Murat C."/>
            <person name="Sun H."/>
            <person name="Tunlid A."/>
            <person name="Henrissat B."/>
            <person name="Grigoriev I.V."/>
            <person name="Hibbett D.S."/>
            <person name="Martin F."/>
            <person name="Nordberg H.P."/>
            <person name="Cantor M.N."/>
            <person name="Hua S.X."/>
        </authorList>
    </citation>
    <scope>NUCLEOTIDE SEQUENCE [LARGE SCALE GENOMIC DNA]</scope>
    <source>
        <strain evidence="2 3">Ve08.2h10</strain>
    </source>
</reference>
<reference evidence="3" key="2">
    <citation type="submission" date="2015-01" db="EMBL/GenBank/DDBJ databases">
        <title>Evolutionary Origins and Diversification of the Mycorrhizal Mutualists.</title>
        <authorList>
            <consortium name="DOE Joint Genome Institute"/>
            <consortium name="Mycorrhizal Genomics Consortium"/>
            <person name="Kohler A."/>
            <person name="Kuo A."/>
            <person name="Nagy L.G."/>
            <person name="Floudas D."/>
            <person name="Copeland A."/>
            <person name="Barry K.W."/>
            <person name="Cichocki N."/>
            <person name="Veneault-Fourrey C."/>
            <person name="LaButti K."/>
            <person name="Lindquist E.A."/>
            <person name="Lipzen A."/>
            <person name="Lundell T."/>
            <person name="Morin E."/>
            <person name="Murat C."/>
            <person name="Riley R."/>
            <person name="Ohm R."/>
            <person name="Sun H."/>
            <person name="Tunlid A."/>
            <person name="Henrissat B."/>
            <person name="Grigoriev I.V."/>
            <person name="Hibbett D.S."/>
            <person name="Martin F."/>
        </authorList>
    </citation>
    <scope>NUCLEOTIDE SEQUENCE [LARGE SCALE GENOMIC DNA]</scope>
    <source>
        <strain evidence="3">Ve08.2h10</strain>
    </source>
</reference>
<evidence type="ECO:0000313" key="3">
    <source>
        <dbReference type="Proteomes" id="UP000054538"/>
    </source>
</evidence>
<accession>A0A0D0D968</accession>
<sequence>AVKALSSTSASFLTEKTLLNSSHHLPTYIPSPLTPTQKRKHVLLDKEPENKKEHAYQLALHKSYSREAQCKSVLFGMQSTVVLQSVYCDRLSEQLAAQEESQKKKKKGQLNGDRLPRLLTSNKFYNRVVEHQKNLEAEKTVQENCQRQRQEQSEMMATWKEAEEV</sequence>
<evidence type="ECO:0000256" key="1">
    <source>
        <dbReference type="SAM" id="MobiDB-lite"/>
    </source>
</evidence>
<dbReference type="OrthoDB" id="3269232at2759"/>
<feature type="compositionally biased region" description="Basic and acidic residues" evidence="1">
    <location>
        <begin position="139"/>
        <end position="152"/>
    </location>
</feature>
<keyword evidence="3" id="KW-1185">Reference proteome</keyword>
<dbReference type="AlphaFoldDB" id="A0A0D0D968"/>